<comment type="caution">
    <text evidence="1">The sequence shown here is derived from an EMBL/GenBank/DDBJ whole genome shotgun (WGS) entry which is preliminary data.</text>
</comment>
<dbReference type="Proteomes" id="UP000004828">
    <property type="component" value="Unassembled WGS sequence"/>
</dbReference>
<evidence type="ECO:0000313" key="1">
    <source>
        <dbReference type="EMBL" id="EEV01107.1"/>
    </source>
</evidence>
<dbReference type="AlphaFoldDB" id="C7GAT9"/>
<dbReference type="EMBL" id="ABYJ02000094">
    <property type="protein sequence ID" value="EEV01107.1"/>
    <property type="molecule type" value="Genomic_DNA"/>
</dbReference>
<name>C7GAT9_9FIRM</name>
<dbReference type="HOGENOM" id="CLU_3295862_0_0_9"/>
<evidence type="ECO:0000313" key="2">
    <source>
        <dbReference type="Proteomes" id="UP000004828"/>
    </source>
</evidence>
<protein>
    <submittedName>
        <fullName evidence="1">Uncharacterized protein</fullName>
    </submittedName>
</protein>
<gene>
    <name evidence="1" type="ORF">ROSINTL182_07019</name>
</gene>
<sequence length="40" mass="4699">MIDKSWCIRYDVKTAFGISEKLMISTGWFVREAVCETVRE</sequence>
<accession>C7GAT9</accession>
<proteinExistence type="predicted"/>
<organism evidence="1 2">
    <name type="scientific">Roseburia intestinalis L1-82</name>
    <dbReference type="NCBI Taxonomy" id="536231"/>
    <lineage>
        <taxon>Bacteria</taxon>
        <taxon>Bacillati</taxon>
        <taxon>Bacillota</taxon>
        <taxon>Clostridia</taxon>
        <taxon>Lachnospirales</taxon>
        <taxon>Lachnospiraceae</taxon>
        <taxon>Roseburia</taxon>
    </lineage>
</organism>
<reference evidence="1 2" key="1">
    <citation type="submission" date="2009-08" db="EMBL/GenBank/DDBJ databases">
        <authorList>
            <person name="Weinstock G."/>
            <person name="Sodergren E."/>
            <person name="Clifton S."/>
            <person name="Fulton L."/>
            <person name="Fulton B."/>
            <person name="Courtney L."/>
            <person name="Fronick C."/>
            <person name="Harrison M."/>
            <person name="Strong C."/>
            <person name="Farmer C."/>
            <person name="Delahaunty K."/>
            <person name="Markovic C."/>
            <person name="Hall O."/>
            <person name="Minx P."/>
            <person name="Tomlinson C."/>
            <person name="Mitreva M."/>
            <person name="Nelson J."/>
            <person name="Hou S."/>
            <person name="Wollam A."/>
            <person name="Pepin K.H."/>
            <person name="Johnson M."/>
            <person name="Bhonagiri V."/>
            <person name="Nash W.E."/>
            <person name="Warren W."/>
            <person name="Chinwalla A."/>
            <person name="Mardis E.R."/>
            <person name="Wilson R.K."/>
        </authorList>
    </citation>
    <scope>NUCLEOTIDE SEQUENCE [LARGE SCALE GENOMIC DNA]</scope>
    <source>
        <strain evidence="1 2">L1-82</strain>
    </source>
</reference>